<dbReference type="GO" id="GO:0016020">
    <property type="term" value="C:membrane"/>
    <property type="evidence" value="ECO:0007669"/>
    <property type="project" value="InterPro"/>
</dbReference>
<dbReference type="Gene3D" id="3.90.550.10">
    <property type="entry name" value="Spore Coat Polysaccharide Biosynthesis Protein SpsA, Chain A"/>
    <property type="match status" value="1"/>
</dbReference>
<dbReference type="Gene3D" id="3.40.50.12580">
    <property type="match status" value="1"/>
</dbReference>
<protein>
    <submittedName>
        <fullName evidence="2">Glycosyl transferase family 2</fullName>
    </submittedName>
</protein>
<dbReference type="SUPFAM" id="SSF53756">
    <property type="entry name" value="UDP-Glycosyltransferase/glycogen phosphorylase"/>
    <property type="match status" value="1"/>
</dbReference>
<dbReference type="SUPFAM" id="SSF53448">
    <property type="entry name" value="Nucleotide-diphospho-sugar transferases"/>
    <property type="match status" value="1"/>
</dbReference>
<dbReference type="Pfam" id="PF04464">
    <property type="entry name" value="Glyphos_transf"/>
    <property type="match status" value="1"/>
</dbReference>
<dbReference type="EMBL" id="MG736913">
    <property type="protein sequence ID" value="AUT31290.1"/>
    <property type="molecule type" value="Genomic_DNA"/>
</dbReference>
<dbReference type="PANTHER" id="PTHR22916">
    <property type="entry name" value="GLYCOSYLTRANSFERASE"/>
    <property type="match status" value="1"/>
</dbReference>
<dbReference type="GO" id="GO:0016758">
    <property type="term" value="F:hexosyltransferase activity"/>
    <property type="evidence" value="ECO:0007669"/>
    <property type="project" value="UniProtKB-ARBA"/>
</dbReference>
<dbReference type="InterPro" id="IPR029044">
    <property type="entry name" value="Nucleotide-diphossugar_trans"/>
</dbReference>
<gene>
    <name evidence="2" type="primary">tarQ</name>
</gene>
<dbReference type="AlphaFoldDB" id="A0A2K9RC22"/>
<dbReference type="InterPro" id="IPR043148">
    <property type="entry name" value="TagF_C"/>
</dbReference>
<dbReference type="Pfam" id="PF00535">
    <property type="entry name" value="Glycos_transf_2"/>
    <property type="match status" value="1"/>
</dbReference>
<keyword evidence="2" id="KW-0808">Transferase</keyword>
<dbReference type="InterPro" id="IPR007554">
    <property type="entry name" value="Glycerophosphate_synth"/>
</dbReference>
<name>A0A2K9RC22_ECOLX</name>
<dbReference type="GO" id="GO:0047355">
    <property type="term" value="F:CDP-glycerol glycerophosphotransferase activity"/>
    <property type="evidence" value="ECO:0007669"/>
    <property type="project" value="InterPro"/>
</dbReference>
<dbReference type="PANTHER" id="PTHR22916:SF3">
    <property type="entry name" value="UDP-GLCNAC:BETAGAL BETA-1,3-N-ACETYLGLUCOSAMINYLTRANSFERASE-LIKE PROTEIN 1"/>
    <property type="match status" value="1"/>
</dbReference>
<dbReference type="InterPro" id="IPR001173">
    <property type="entry name" value="Glyco_trans_2-like"/>
</dbReference>
<dbReference type="CDD" id="cd00761">
    <property type="entry name" value="Glyco_tranf_GTA_type"/>
    <property type="match status" value="1"/>
</dbReference>
<feature type="domain" description="Glycosyltransferase 2-like" evidence="1">
    <location>
        <begin position="23"/>
        <end position="155"/>
    </location>
</feature>
<accession>A0A2K9RC22</accession>
<organism evidence="2">
    <name type="scientific">Escherichia coli</name>
    <dbReference type="NCBI Taxonomy" id="562"/>
    <lineage>
        <taxon>Bacteria</taxon>
        <taxon>Pseudomonadati</taxon>
        <taxon>Pseudomonadota</taxon>
        <taxon>Gammaproteobacteria</taxon>
        <taxon>Enterobacterales</taxon>
        <taxon>Enterobacteriaceae</taxon>
        <taxon>Escherichia</taxon>
    </lineage>
</organism>
<evidence type="ECO:0000259" key="1">
    <source>
        <dbReference type="Pfam" id="PF00535"/>
    </source>
</evidence>
<proteinExistence type="predicted"/>
<evidence type="ECO:0000313" key="2">
    <source>
        <dbReference type="EMBL" id="AUT31290.1"/>
    </source>
</evidence>
<reference evidence="2" key="1">
    <citation type="journal article" date="2018" name="Can. J. Microbiol.">
        <title>Genetic diversity of K-antigen gene clusters of E. coli and their molecular typing using a suspension array.</title>
        <authorList>
            <person name="Yang S."/>
            <person name="Xi D."/>
            <person name="Jing F."/>
            <person name="Kong D."/>
            <person name="Wu J."/>
            <person name="Feng L."/>
            <person name="Cao B."/>
            <person name="Wang L."/>
        </authorList>
    </citation>
    <scope>NUCLEOTIDE SEQUENCE</scope>
    <source>
        <strain evidence="2">K11</strain>
    </source>
</reference>
<sequence length="774" mass="89757">MLSYCFLIISLGFRDKQVNKLISVIIPVYNVEKYIRDCIDSLTIQVVAGFSFEESVEVIFIDDGSPDNSVEIIREYQNTYKNIYFIQQENAGQSVARNNAIKIASGEYVFFLDSDDLLPPDALSPLYKLAKETDSEVIVSHSKAFNSRRSWFIEDHAEVASAALRKVKFFHHSILVKTPAPWAKLYKRNLLLRNNIEFPVGIKLAEDWIFVMKAMYKANHISTTPHISYLYRGRDDEDNPSCTQIVNEKVFYDLTKVYELTLQFGLPDRQTYLAKLFVLRGVLYRLTKYSADCTIDEVKPVYKHLRHFLNSHIGDKPLRVFTPPRRLPLLLIYHGFYSEAHRVMNGVFKKSCLNKGIEKSDNDIIQDYHSLKNKKLKAKIRKIKNKVNSSCINTAWKAKYGISKVVSAALYKDSDNIVLVGERLGKTANDTSYHVFCHVQGAKKYKGNKEYYYVIDGKAKTKENLDGFPNVIKYGSLKHFIIFNRASTYVFSDSMRDVFHQWQRVAEEHKHKRKIFLQHGIFALNRATGYYDKNSMEKRHELPDKFIVSSDFEKNLVCRQFGFDKDEVAVTGLSRFDKLPKFPQKKSRRVLILPTWRDWLSNANPQQFQKSQYFSKIHSLITSDRLNRLLKDNDLEADICLHHKMHSHFSLLPKSERITLHSMTDVDVQSLITSSDIMITDYSSASFDMLYQRKPVLFYWFDSQKFFATRGGPLVCPHTGIPGPVITREDALISTLSEYIEKGFSLDKTFSKIANKFFSYRDNNNTKRILELIE</sequence>